<dbReference type="Proteomes" id="UP000292346">
    <property type="component" value="Unassembled WGS sequence"/>
</dbReference>
<dbReference type="PROSITE" id="PS00455">
    <property type="entry name" value="AMP_BINDING"/>
    <property type="match status" value="1"/>
</dbReference>
<dbReference type="OrthoDB" id="9803968at2"/>
<dbReference type="Gene3D" id="3.40.50.1820">
    <property type="entry name" value="alpha/beta hydrolase"/>
    <property type="match status" value="1"/>
</dbReference>
<feature type="region of interest" description="Disordered" evidence="4">
    <location>
        <begin position="23"/>
        <end position="47"/>
    </location>
</feature>
<dbReference type="AlphaFoldDB" id="A0A4R0H7C9"/>
<dbReference type="InterPro" id="IPR020806">
    <property type="entry name" value="PKS_PP-bd"/>
</dbReference>
<proteinExistence type="predicted"/>
<dbReference type="InterPro" id="IPR001031">
    <property type="entry name" value="Thioesterase"/>
</dbReference>
<dbReference type="InterPro" id="IPR010071">
    <property type="entry name" value="AA_adenyl_dom"/>
</dbReference>
<dbReference type="GO" id="GO:0031177">
    <property type="term" value="F:phosphopantetheine binding"/>
    <property type="evidence" value="ECO:0007669"/>
    <property type="project" value="InterPro"/>
</dbReference>
<dbReference type="InterPro" id="IPR025110">
    <property type="entry name" value="AMP-bd_C"/>
</dbReference>
<sequence length="997" mass="107646">MTIINVGLYYSHHVNPRSVVCRADPSSGPLEPTMESNATDSTPRATTLSDRKQQLLAELRRRREQRPGRPARLHRLRPGDGPPVVLVHPVGGQVFSYVELVGSLQSGRPAYALEADDGLSGETGLSLEDLAASYWRRLEAAGVSPGVLAGWSFGGVLAYEMVRQGPRVPLVLIDSMPRPAMYDGMTRTEAQYLEGFFHDLLRSAGDPTDVASLPSETWGYPADVAIAMAEAALTARGSRLDQTAAELLQRYRVHRNATWALDSYNPEPADLPLHLIRAARWDGPNATDAWRALVGADNLVSVDVDADHYGILRNPAVDTVRTVIDSVAEGHSLPGQLIAPVDLLAAPVLDPPEVTLVVRQLGTGGVAGRLDFDRDRCDEAAARALIEEFLASTQTSEPEPLPHTLVGTVAAEHPEAIALRWTGGELSYRELVTAADALAGRLSGTERVAVCHRRTKDLYVAILAVLRSGAAYVPIDPGHPEDRRNFILADSGAQVLLCDTAAPEQWDLPEDCRLESITAEPGPSPDQPRTATATDLAYVMYTSGSTGQPKGVAMPHGPLANLLRWQRARSACGVGDRTLQFSAVTFDASFQEIFATWTTGGTLVLAAEEVRQDPRLLLTHLEEQRINRLFLPFVGLRLIADATAHTGRPPSHLREVITAGEQLRMTPTVRAFFRATGATLDNQYGPTESHVVTAELLDGDPAGWDELPLIGAAIDGAVVEVCDPSGRPVPDGETGEICLSGPVLADGYIGRPELTEAAFVRRPDGRRTYRTGDIGRMHDDGRIEYLGRADNQVKISGCRVEPAEVECALCAVDSVADAVVLPRRDSTGQTFLVGYLVGDPGCELDVRTVRAQLSAAVPPHLVPQHLLALPAFPLGSTGKVDRLALAAMPVEQSAATDSPDTDDEEAAAAIALLWQELLSRSPEPHDSFFELGGNSLSLALLAMRLEQRFGVPVQLPDLFTHNTLEAQVALMERLFVAELARFSDEQTSRTLTEILEP</sequence>
<name>A0A4R0H7C9_9ACTN</name>
<evidence type="ECO:0000256" key="1">
    <source>
        <dbReference type="ARBA" id="ARBA00001957"/>
    </source>
</evidence>
<dbReference type="Gene3D" id="3.30.300.30">
    <property type="match status" value="1"/>
</dbReference>
<dbReference type="Pfam" id="PF13193">
    <property type="entry name" value="AMP-binding_C"/>
    <property type="match status" value="1"/>
</dbReference>
<accession>A0A4R0H7C9</accession>
<comment type="caution">
    <text evidence="6">The sequence shown here is derived from an EMBL/GenBank/DDBJ whole genome shotgun (WGS) entry which is preliminary data.</text>
</comment>
<dbReference type="Pfam" id="PF00550">
    <property type="entry name" value="PP-binding"/>
    <property type="match status" value="1"/>
</dbReference>
<dbReference type="NCBIfam" id="TIGR01733">
    <property type="entry name" value="AA-adenyl-dom"/>
    <property type="match status" value="1"/>
</dbReference>
<dbReference type="PROSITE" id="PS50075">
    <property type="entry name" value="CARRIER"/>
    <property type="match status" value="1"/>
</dbReference>
<dbReference type="SUPFAM" id="SSF56801">
    <property type="entry name" value="Acetyl-CoA synthetase-like"/>
    <property type="match status" value="1"/>
</dbReference>
<feature type="compositionally biased region" description="Polar residues" evidence="4">
    <location>
        <begin position="34"/>
        <end position="47"/>
    </location>
</feature>
<evidence type="ECO:0000313" key="6">
    <source>
        <dbReference type="EMBL" id="TCC06301.1"/>
    </source>
</evidence>
<evidence type="ECO:0000259" key="5">
    <source>
        <dbReference type="PROSITE" id="PS50075"/>
    </source>
</evidence>
<dbReference type="EMBL" id="SJJZ01000003">
    <property type="protein sequence ID" value="TCC06301.1"/>
    <property type="molecule type" value="Genomic_DNA"/>
</dbReference>
<dbReference type="InterPro" id="IPR036736">
    <property type="entry name" value="ACP-like_sf"/>
</dbReference>
<protein>
    <submittedName>
        <fullName evidence="6">Amino acid adenylation domain-containing protein</fullName>
    </submittedName>
</protein>
<dbReference type="InterPro" id="IPR042099">
    <property type="entry name" value="ANL_N_sf"/>
</dbReference>
<dbReference type="Gene3D" id="1.10.1200.10">
    <property type="entry name" value="ACP-like"/>
    <property type="match status" value="1"/>
</dbReference>
<evidence type="ECO:0000313" key="7">
    <source>
        <dbReference type="Proteomes" id="UP000292346"/>
    </source>
</evidence>
<dbReference type="PROSITE" id="PS00012">
    <property type="entry name" value="PHOSPHOPANTETHEINE"/>
    <property type="match status" value="1"/>
</dbReference>
<dbReference type="GO" id="GO:0044550">
    <property type="term" value="P:secondary metabolite biosynthetic process"/>
    <property type="evidence" value="ECO:0007669"/>
    <property type="project" value="TreeGrafter"/>
</dbReference>
<dbReference type="PANTHER" id="PTHR45527:SF1">
    <property type="entry name" value="FATTY ACID SYNTHASE"/>
    <property type="match status" value="1"/>
</dbReference>
<dbReference type="Pfam" id="PF00501">
    <property type="entry name" value="AMP-binding"/>
    <property type="match status" value="1"/>
</dbReference>
<dbReference type="SUPFAM" id="SSF47336">
    <property type="entry name" value="ACP-like"/>
    <property type="match status" value="1"/>
</dbReference>
<organism evidence="6 7">
    <name type="scientific">Kribbella soli</name>
    <dbReference type="NCBI Taxonomy" id="1124743"/>
    <lineage>
        <taxon>Bacteria</taxon>
        <taxon>Bacillati</taxon>
        <taxon>Actinomycetota</taxon>
        <taxon>Actinomycetes</taxon>
        <taxon>Propionibacteriales</taxon>
        <taxon>Kribbellaceae</taxon>
        <taxon>Kribbella</taxon>
    </lineage>
</organism>
<evidence type="ECO:0000256" key="3">
    <source>
        <dbReference type="ARBA" id="ARBA00022553"/>
    </source>
</evidence>
<keyword evidence="2" id="KW-0596">Phosphopantetheine</keyword>
<dbReference type="PANTHER" id="PTHR45527">
    <property type="entry name" value="NONRIBOSOMAL PEPTIDE SYNTHETASE"/>
    <property type="match status" value="1"/>
</dbReference>
<dbReference type="Pfam" id="PF00975">
    <property type="entry name" value="Thioesterase"/>
    <property type="match status" value="1"/>
</dbReference>
<dbReference type="Gene3D" id="3.40.50.12780">
    <property type="entry name" value="N-terminal domain of ligase-like"/>
    <property type="match status" value="1"/>
</dbReference>
<dbReference type="InterPro" id="IPR045851">
    <property type="entry name" value="AMP-bd_C_sf"/>
</dbReference>
<feature type="domain" description="Carrier" evidence="5">
    <location>
        <begin position="901"/>
        <end position="975"/>
    </location>
</feature>
<gene>
    <name evidence="6" type="ORF">E0H45_30720</name>
</gene>
<keyword evidence="3" id="KW-0597">Phosphoprotein</keyword>
<evidence type="ECO:0000256" key="2">
    <source>
        <dbReference type="ARBA" id="ARBA00022450"/>
    </source>
</evidence>
<dbReference type="SUPFAM" id="SSF53474">
    <property type="entry name" value="alpha/beta-Hydrolases"/>
    <property type="match status" value="1"/>
</dbReference>
<dbReference type="InterPro" id="IPR029058">
    <property type="entry name" value="AB_hydrolase_fold"/>
</dbReference>
<reference evidence="6 7" key="1">
    <citation type="submission" date="2019-02" db="EMBL/GenBank/DDBJ databases">
        <title>Kribbella capetownensis sp. nov. and Kribbella speibonae sp. nov., isolated from soil.</title>
        <authorList>
            <person name="Curtis S.M."/>
            <person name="Norton I."/>
            <person name="Everest G.J."/>
            <person name="Meyers P.R."/>
        </authorList>
    </citation>
    <scope>NUCLEOTIDE SEQUENCE [LARGE SCALE GENOMIC DNA]</scope>
    <source>
        <strain evidence="6 7">KCTC 29219</strain>
    </source>
</reference>
<dbReference type="GO" id="GO:0043041">
    <property type="term" value="P:amino acid activation for nonribosomal peptide biosynthetic process"/>
    <property type="evidence" value="ECO:0007669"/>
    <property type="project" value="TreeGrafter"/>
</dbReference>
<dbReference type="InterPro" id="IPR000873">
    <property type="entry name" value="AMP-dep_synth/lig_dom"/>
</dbReference>
<dbReference type="SMART" id="SM00823">
    <property type="entry name" value="PKS_PP"/>
    <property type="match status" value="1"/>
</dbReference>
<evidence type="ECO:0000256" key="4">
    <source>
        <dbReference type="SAM" id="MobiDB-lite"/>
    </source>
</evidence>
<dbReference type="InterPro" id="IPR020845">
    <property type="entry name" value="AMP-binding_CS"/>
</dbReference>
<dbReference type="InterPro" id="IPR009081">
    <property type="entry name" value="PP-bd_ACP"/>
</dbReference>
<comment type="cofactor">
    <cofactor evidence="1">
        <name>pantetheine 4'-phosphate</name>
        <dbReference type="ChEBI" id="CHEBI:47942"/>
    </cofactor>
</comment>
<dbReference type="InterPro" id="IPR006162">
    <property type="entry name" value="Ppantetheine_attach_site"/>
</dbReference>
<dbReference type="GO" id="GO:0005737">
    <property type="term" value="C:cytoplasm"/>
    <property type="evidence" value="ECO:0007669"/>
    <property type="project" value="TreeGrafter"/>
</dbReference>
<keyword evidence="7" id="KW-1185">Reference proteome</keyword>